<dbReference type="Proteomes" id="UP000045782">
    <property type="component" value="Unassembled WGS sequence"/>
</dbReference>
<sequence>MGAVDRADEGPPSELDVVKLRRELRAKDERDEALAYADCRDVTLPAGSIGTVLVITELPGKPTGYLVEFSDDEGAAIAMPWLTADDFEVVKPHRK</sequence>
<dbReference type="Pfam" id="PF16277">
    <property type="entry name" value="DUF4926"/>
    <property type="match status" value="1"/>
</dbReference>
<organism evidence="1 2">
    <name type="scientific">Mycobacteroides abscessus</name>
    <dbReference type="NCBI Taxonomy" id="36809"/>
    <lineage>
        <taxon>Bacteria</taxon>
        <taxon>Bacillati</taxon>
        <taxon>Actinomycetota</taxon>
        <taxon>Actinomycetes</taxon>
        <taxon>Mycobacteriales</taxon>
        <taxon>Mycobacteriaceae</taxon>
        <taxon>Mycobacteroides</taxon>
    </lineage>
</organism>
<dbReference type="EMBL" id="CSWP01000012">
    <property type="protein sequence ID" value="CPV70870.1"/>
    <property type="molecule type" value="Genomic_DNA"/>
</dbReference>
<protein>
    <recommendedName>
        <fullName evidence="3">DUF4926 domain-containing protein</fullName>
    </recommendedName>
</protein>
<accession>A0A0U1BJJ6</accession>
<gene>
    <name evidence="1" type="ORF">ERS075579_04922</name>
</gene>
<evidence type="ECO:0000313" key="2">
    <source>
        <dbReference type="Proteomes" id="UP000045782"/>
    </source>
</evidence>
<reference evidence="1 2" key="1">
    <citation type="submission" date="2015-03" db="EMBL/GenBank/DDBJ databases">
        <authorList>
            <person name="Murphy D."/>
        </authorList>
    </citation>
    <scope>NUCLEOTIDE SEQUENCE [LARGE SCALE GENOMIC DNA]</scope>
    <source>
        <strain evidence="1 2">PAP088</strain>
    </source>
</reference>
<dbReference type="RefSeq" id="WP_052525024.1">
    <property type="nucleotide sequence ID" value="NZ_CP014951.1"/>
</dbReference>
<evidence type="ECO:0000313" key="1">
    <source>
        <dbReference type="EMBL" id="CPV70870.1"/>
    </source>
</evidence>
<dbReference type="InterPro" id="IPR032568">
    <property type="entry name" value="DUF4926"/>
</dbReference>
<dbReference type="AlphaFoldDB" id="A0A0U1BJJ6"/>
<evidence type="ECO:0008006" key="3">
    <source>
        <dbReference type="Google" id="ProtNLM"/>
    </source>
</evidence>
<name>A0A0U1BJJ6_9MYCO</name>
<proteinExistence type="predicted"/>